<dbReference type="PROSITE" id="PS50088">
    <property type="entry name" value="ANK_REPEAT"/>
    <property type="match status" value="2"/>
</dbReference>
<proteinExistence type="predicted"/>
<keyword evidence="1" id="KW-0677">Repeat</keyword>
<evidence type="ECO:0000256" key="2">
    <source>
        <dbReference type="ARBA" id="ARBA00023043"/>
    </source>
</evidence>
<dbReference type="GO" id="GO:0005634">
    <property type="term" value="C:nucleus"/>
    <property type="evidence" value="ECO:0007669"/>
    <property type="project" value="TreeGrafter"/>
</dbReference>
<dbReference type="EMBL" id="OB716348">
    <property type="protein sequence ID" value="CAD7239123.1"/>
    <property type="molecule type" value="Genomic_DNA"/>
</dbReference>
<dbReference type="GO" id="GO:0005737">
    <property type="term" value="C:cytoplasm"/>
    <property type="evidence" value="ECO:0007669"/>
    <property type="project" value="TreeGrafter"/>
</dbReference>
<dbReference type="GO" id="GO:0090263">
    <property type="term" value="P:positive regulation of canonical Wnt signaling pathway"/>
    <property type="evidence" value="ECO:0007669"/>
    <property type="project" value="TreeGrafter"/>
</dbReference>
<reference evidence="3" key="1">
    <citation type="submission" date="2020-11" db="EMBL/GenBank/DDBJ databases">
        <authorList>
            <person name="Tran Van P."/>
        </authorList>
    </citation>
    <scope>NUCLEOTIDE SEQUENCE</scope>
</reference>
<dbReference type="OrthoDB" id="194358at2759"/>
<dbReference type="InterPro" id="IPR051637">
    <property type="entry name" value="Ank_repeat_dom-contain_49"/>
</dbReference>
<feature type="non-terminal residue" evidence="3">
    <location>
        <position position="189"/>
    </location>
</feature>
<dbReference type="GO" id="GO:0003950">
    <property type="term" value="F:NAD+ poly-ADP-ribosyltransferase activity"/>
    <property type="evidence" value="ECO:0007669"/>
    <property type="project" value="TreeGrafter"/>
</dbReference>
<dbReference type="Gene3D" id="1.25.40.20">
    <property type="entry name" value="Ankyrin repeat-containing domain"/>
    <property type="match status" value="3"/>
</dbReference>
<dbReference type="AlphaFoldDB" id="A0A7R8WVQ9"/>
<name>A0A7R8WVQ9_9CRUS</name>
<dbReference type="GO" id="GO:0070198">
    <property type="term" value="P:protein localization to chromosome, telomeric region"/>
    <property type="evidence" value="ECO:0007669"/>
    <property type="project" value="TreeGrafter"/>
</dbReference>
<dbReference type="SMART" id="SM00248">
    <property type="entry name" value="ANK"/>
    <property type="match status" value="5"/>
</dbReference>
<evidence type="ECO:0000313" key="3">
    <source>
        <dbReference type="EMBL" id="CAD7239123.1"/>
    </source>
</evidence>
<feature type="non-terminal residue" evidence="3">
    <location>
        <position position="1"/>
    </location>
</feature>
<organism evidence="3">
    <name type="scientific">Cyprideis torosa</name>
    <dbReference type="NCBI Taxonomy" id="163714"/>
    <lineage>
        <taxon>Eukaryota</taxon>
        <taxon>Metazoa</taxon>
        <taxon>Ecdysozoa</taxon>
        <taxon>Arthropoda</taxon>
        <taxon>Crustacea</taxon>
        <taxon>Oligostraca</taxon>
        <taxon>Ostracoda</taxon>
        <taxon>Podocopa</taxon>
        <taxon>Podocopida</taxon>
        <taxon>Cytherocopina</taxon>
        <taxon>Cytheroidea</taxon>
        <taxon>Cytherideidae</taxon>
        <taxon>Cyprideis</taxon>
    </lineage>
</organism>
<gene>
    <name evidence="3" type="ORF">CTOB1V02_LOCUS16938</name>
</gene>
<dbReference type="PROSITE" id="PS50297">
    <property type="entry name" value="ANK_REP_REGION"/>
    <property type="match status" value="2"/>
</dbReference>
<dbReference type="SUPFAM" id="SSF48403">
    <property type="entry name" value="Ankyrin repeat"/>
    <property type="match status" value="1"/>
</dbReference>
<dbReference type="InterPro" id="IPR002110">
    <property type="entry name" value="Ankyrin_rpt"/>
</dbReference>
<dbReference type="PANTHER" id="PTHR24180">
    <property type="entry name" value="CYCLIN-DEPENDENT KINASE INHIBITOR 2C-RELATED"/>
    <property type="match status" value="1"/>
</dbReference>
<dbReference type="InterPro" id="IPR036770">
    <property type="entry name" value="Ankyrin_rpt-contain_sf"/>
</dbReference>
<dbReference type="Pfam" id="PF12796">
    <property type="entry name" value="Ank_2"/>
    <property type="match status" value="2"/>
</dbReference>
<accession>A0A7R8WVQ9</accession>
<protein>
    <submittedName>
        <fullName evidence="3">Uncharacterized protein</fullName>
    </submittedName>
</protein>
<dbReference type="GO" id="GO:1904355">
    <property type="term" value="P:positive regulation of telomere capping"/>
    <property type="evidence" value="ECO:0007669"/>
    <property type="project" value="TreeGrafter"/>
</dbReference>
<keyword evidence="2" id="KW-0040">ANK repeat</keyword>
<evidence type="ECO:0000256" key="1">
    <source>
        <dbReference type="ARBA" id="ARBA00022737"/>
    </source>
</evidence>
<dbReference type="PANTHER" id="PTHR24180:SF45">
    <property type="entry name" value="POLY [ADP-RIBOSE] POLYMERASE TANKYRASE"/>
    <property type="match status" value="1"/>
</dbReference>
<sequence>GPERVRFEVEEDESYDEEDYQERITWLHVFSFLPGFHPVVKVLLAHGADPNSVATQYELTPLHIAATLETAKLLLEYEAKVDVKDSDGCTPLLHATVSGRHSVVELLLAHGADPNITNIYDTTSLHQARSAETAELLIQKGAEVNAKDEDGRTPLFVATENNRHSVVEVLIANGADPNIANEDEISPLH</sequence>
<dbReference type="PRINTS" id="PR01415">
    <property type="entry name" value="ANKYRIN"/>
</dbReference>